<accession>W9H6Y3</accession>
<proteinExistence type="predicted"/>
<dbReference type="Pfam" id="PF03703">
    <property type="entry name" value="bPH_2"/>
    <property type="match status" value="1"/>
</dbReference>
<evidence type="ECO:0000313" key="5">
    <source>
        <dbReference type="Proteomes" id="UP000019486"/>
    </source>
</evidence>
<dbReference type="STRING" id="1385369.N825_05385"/>
<dbReference type="InterPro" id="IPR005182">
    <property type="entry name" value="YdbS-like_PH"/>
</dbReference>
<organism evidence="4 5">
    <name type="scientific">Skermanella stibiiresistens SB22</name>
    <dbReference type="NCBI Taxonomy" id="1385369"/>
    <lineage>
        <taxon>Bacteria</taxon>
        <taxon>Pseudomonadati</taxon>
        <taxon>Pseudomonadota</taxon>
        <taxon>Alphaproteobacteria</taxon>
        <taxon>Rhodospirillales</taxon>
        <taxon>Azospirillaceae</taxon>
        <taxon>Skermanella</taxon>
    </lineage>
</organism>
<feature type="transmembrane region" description="Helical" evidence="2">
    <location>
        <begin position="75"/>
        <end position="94"/>
    </location>
</feature>
<keyword evidence="2" id="KW-1133">Transmembrane helix</keyword>
<gene>
    <name evidence="4" type="ORF">N825_05385</name>
</gene>
<dbReference type="NCBIfam" id="NF040894">
    <property type="entry name" value="puhB_PGC"/>
    <property type="match status" value="1"/>
</dbReference>
<evidence type="ECO:0000313" key="4">
    <source>
        <dbReference type="EMBL" id="EWY39533.1"/>
    </source>
</evidence>
<keyword evidence="2" id="KW-0812">Transmembrane</keyword>
<comment type="caution">
    <text evidence="4">The sequence shown here is derived from an EMBL/GenBank/DDBJ whole genome shotgun (WGS) entry which is preliminary data.</text>
</comment>
<evidence type="ECO:0000259" key="3">
    <source>
        <dbReference type="Pfam" id="PF03703"/>
    </source>
</evidence>
<feature type="transmembrane region" description="Helical" evidence="2">
    <location>
        <begin position="106"/>
        <end position="125"/>
    </location>
</feature>
<keyword evidence="2" id="KW-0472">Membrane</keyword>
<keyword evidence="5" id="KW-1185">Reference proteome</keyword>
<evidence type="ECO:0000256" key="1">
    <source>
        <dbReference type="SAM" id="MobiDB-lite"/>
    </source>
</evidence>
<dbReference type="InterPro" id="IPR054839">
    <property type="entry name" value="puhB_PGC"/>
</dbReference>
<dbReference type="Proteomes" id="UP000019486">
    <property type="component" value="Unassembled WGS sequence"/>
</dbReference>
<feature type="transmembrane region" description="Helical" evidence="2">
    <location>
        <begin position="43"/>
        <end position="60"/>
    </location>
</feature>
<feature type="domain" description="YdbS-like PH" evidence="3">
    <location>
        <begin position="95"/>
        <end position="181"/>
    </location>
</feature>
<feature type="region of interest" description="Disordered" evidence="1">
    <location>
        <begin position="206"/>
        <end position="226"/>
    </location>
</feature>
<dbReference type="AlphaFoldDB" id="W9H6Y3"/>
<sequence length="226" mass="24203">MTEHEVEPVRGLPTPLPPGETMLWQGSPDWVSLARRGMHLDTLAIYFGVLLAWRGFSVHYDGATVLEAALSTLRFAPWAICALMLVLLFAWGVARTTVYTITDKRVVLRFGIALPMAINLPFKLVTSAAVKLNSDGTGDIPLALTGGNRVAWLVLWPHARAWRVSQPEPMLRAIPEAARVAGILAEALTAATAGVGIAANAEPARIGAAERKTRRAPSHALGSAST</sequence>
<name>W9H6Y3_9PROT</name>
<protein>
    <submittedName>
        <fullName evidence="4">Photosynthetic complex assembly protein</fullName>
    </submittedName>
</protein>
<evidence type="ECO:0000256" key="2">
    <source>
        <dbReference type="SAM" id="Phobius"/>
    </source>
</evidence>
<dbReference type="EMBL" id="AVFL01000011">
    <property type="protein sequence ID" value="EWY39533.1"/>
    <property type="molecule type" value="Genomic_DNA"/>
</dbReference>
<reference evidence="4 5" key="1">
    <citation type="submission" date="2013-08" db="EMBL/GenBank/DDBJ databases">
        <title>The genome sequence of Skermanella stibiiresistens.</title>
        <authorList>
            <person name="Zhu W."/>
            <person name="Wang G."/>
        </authorList>
    </citation>
    <scope>NUCLEOTIDE SEQUENCE [LARGE SCALE GENOMIC DNA]</scope>
    <source>
        <strain evidence="4 5">SB22</strain>
    </source>
</reference>